<comment type="caution">
    <text evidence="7">The sequence shown here is derived from an EMBL/GenBank/DDBJ whole genome shotgun (WGS) entry which is preliminary data.</text>
</comment>
<dbReference type="InterPro" id="IPR030678">
    <property type="entry name" value="Peptide/Ni-bd"/>
</dbReference>
<evidence type="ECO:0000256" key="3">
    <source>
        <dbReference type="ARBA" id="ARBA00022448"/>
    </source>
</evidence>
<dbReference type="InterPro" id="IPR039424">
    <property type="entry name" value="SBP_5"/>
</dbReference>
<keyword evidence="3" id="KW-0813">Transport</keyword>
<dbReference type="AlphaFoldDB" id="A0A6N6JHD4"/>
<name>A0A6N6JHD4_9RHOB</name>
<evidence type="ECO:0000313" key="7">
    <source>
        <dbReference type="EMBL" id="GFE65763.1"/>
    </source>
</evidence>
<gene>
    <name evidence="7" type="ORF">KIN_28370</name>
</gene>
<protein>
    <submittedName>
        <fullName evidence="7">ABC transporter substrate-binding protein</fullName>
    </submittedName>
</protein>
<feature type="chain" id="PRO_5027068554" evidence="5">
    <location>
        <begin position="23"/>
        <end position="571"/>
    </location>
</feature>
<dbReference type="PIRSF" id="PIRSF002741">
    <property type="entry name" value="MppA"/>
    <property type="match status" value="1"/>
</dbReference>
<dbReference type="SUPFAM" id="SSF53850">
    <property type="entry name" value="Periplasmic binding protein-like II"/>
    <property type="match status" value="1"/>
</dbReference>
<dbReference type="RefSeq" id="WP_159808195.1">
    <property type="nucleotide sequence ID" value="NZ_BLJE01000003.1"/>
</dbReference>
<dbReference type="Gene3D" id="3.40.190.10">
    <property type="entry name" value="Periplasmic binding protein-like II"/>
    <property type="match status" value="1"/>
</dbReference>
<dbReference type="CDD" id="cd08513">
    <property type="entry name" value="PBP2_thermophilic_Hb8_like"/>
    <property type="match status" value="1"/>
</dbReference>
<dbReference type="GO" id="GO:0015833">
    <property type="term" value="P:peptide transport"/>
    <property type="evidence" value="ECO:0007669"/>
    <property type="project" value="TreeGrafter"/>
</dbReference>
<dbReference type="Proteomes" id="UP000436822">
    <property type="component" value="Unassembled WGS sequence"/>
</dbReference>
<keyword evidence="4 5" id="KW-0732">Signal</keyword>
<evidence type="ECO:0000256" key="2">
    <source>
        <dbReference type="ARBA" id="ARBA00005695"/>
    </source>
</evidence>
<evidence type="ECO:0000256" key="4">
    <source>
        <dbReference type="ARBA" id="ARBA00022729"/>
    </source>
</evidence>
<sequence length="571" mass="62310">MKLTTALMGAAATLVLTPAAFADGHEGERGRDGQLNIIYWQAPSTLNPYLSGGTKEIESASMIVEPLARFNEVGEMVPWLAESIPTVENGGVAEDLTSITWTLKEGVLWSDGTPFTAEDAIFTWEYCTHPEGGCANINYFDGVTSMEAVDDRTLKITFDAPKPFPYTALVGSESPIIQKAQFENCIGAAAPTCTEQNFGPIGTGPFKVDEFKANDVIQLSANENFREAGKPAFATVLFKGGGDAAASARSVLETGEFDYAWNLQIDPQVLSDMEQVGIGTVAVAFATSVERLMVNQTNPDPALGDERATLAHPHPFLTDRAVGRAMSMAIDRSLLVEVGYGAGGQPTCNVLPAPEAYASTANDDCLTQDIEGAKQVLEDAGWTDTNGNGIRDKDGIELEVLYQTSTNAVRQDTQALIKQWWSEIGIETELRNIDASVFFGSDPGSPDTFQKFFADVEMYTNNFAGVDPEAYMARWLCSDIPSPENQWQGNNNQRFCDPAYDALVDEMSQTADLDRRAELAKQMNDMLMQSYSIIPLIHRGNPSAHANSLGGVKMNDWDSEIWNVKDWYRTE</sequence>
<dbReference type="PANTHER" id="PTHR30290">
    <property type="entry name" value="PERIPLASMIC BINDING COMPONENT OF ABC TRANSPORTER"/>
    <property type="match status" value="1"/>
</dbReference>
<feature type="domain" description="Solute-binding protein family 5" evidence="6">
    <location>
        <begin position="75"/>
        <end position="476"/>
    </location>
</feature>
<reference evidence="7 8" key="1">
    <citation type="submission" date="2019-12" db="EMBL/GenBank/DDBJ databases">
        <title>Litoreibacter badius sp. nov., a novel bacteriochlorophyll a-containing bacterium in the genus Litoreibacter.</title>
        <authorList>
            <person name="Kanamuro M."/>
            <person name="Takabe Y."/>
            <person name="Mori K."/>
            <person name="Takaichi S."/>
            <person name="Hanada S."/>
        </authorList>
    </citation>
    <scope>NUCLEOTIDE SEQUENCE [LARGE SCALE GENOMIC DNA]</scope>
    <source>
        <strain evidence="7 8">K6</strain>
    </source>
</reference>
<dbReference type="InterPro" id="IPR000914">
    <property type="entry name" value="SBP_5_dom"/>
</dbReference>
<organism evidence="7 8">
    <name type="scientific">Litoreibacter roseus</name>
    <dbReference type="NCBI Taxonomy" id="2601869"/>
    <lineage>
        <taxon>Bacteria</taxon>
        <taxon>Pseudomonadati</taxon>
        <taxon>Pseudomonadota</taxon>
        <taxon>Alphaproteobacteria</taxon>
        <taxon>Rhodobacterales</taxon>
        <taxon>Roseobacteraceae</taxon>
        <taxon>Litoreibacter</taxon>
    </lineage>
</organism>
<comment type="similarity">
    <text evidence="2">Belongs to the bacterial solute-binding protein 5 family.</text>
</comment>
<feature type="signal peptide" evidence="5">
    <location>
        <begin position="1"/>
        <end position="22"/>
    </location>
</feature>
<dbReference type="EMBL" id="BLJE01000003">
    <property type="protein sequence ID" value="GFE65763.1"/>
    <property type="molecule type" value="Genomic_DNA"/>
</dbReference>
<dbReference type="GO" id="GO:1904680">
    <property type="term" value="F:peptide transmembrane transporter activity"/>
    <property type="evidence" value="ECO:0007669"/>
    <property type="project" value="TreeGrafter"/>
</dbReference>
<dbReference type="OrthoDB" id="9803988at2"/>
<comment type="subcellular location">
    <subcellularLocation>
        <location evidence="1">Periplasm</location>
    </subcellularLocation>
</comment>
<dbReference type="GO" id="GO:0043190">
    <property type="term" value="C:ATP-binding cassette (ABC) transporter complex"/>
    <property type="evidence" value="ECO:0007669"/>
    <property type="project" value="InterPro"/>
</dbReference>
<dbReference type="Pfam" id="PF00496">
    <property type="entry name" value="SBP_bac_5"/>
    <property type="match status" value="1"/>
</dbReference>
<evidence type="ECO:0000259" key="6">
    <source>
        <dbReference type="Pfam" id="PF00496"/>
    </source>
</evidence>
<dbReference type="Gene3D" id="3.10.105.10">
    <property type="entry name" value="Dipeptide-binding Protein, Domain 3"/>
    <property type="match status" value="1"/>
</dbReference>
<keyword evidence="8" id="KW-1185">Reference proteome</keyword>
<evidence type="ECO:0000256" key="1">
    <source>
        <dbReference type="ARBA" id="ARBA00004418"/>
    </source>
</evidence>
<dbReference type="FunFam" id="3.10.105.10:FF:000006">
    <property type="entry name" value="Peptide ABC transporter substrate-binding protein"/>
    <property type="match status" value="1"/>
</dbReference>
<accession>A0A6N6JHD4</accession>
<evidence type="ECO:0000313" key="8">
    <source>
        <dbReference type="Proteomes" id="UP000436822"/>
    </source>
</evidence>
<dbReference type="GO" id="GO:0030288">
    <property type="term" value="C:outer membrane-bounded periplasmic space"/>
    <property type="evidence" value="ECO:0007669"/>
    <property type="project" value="UniProtKB-ARBA"/>
</dbReference>
<proteinExistence type="inferred from homology"/>
<evidence type="ECO:0000256" key="5">
    <source>
        <dbReference type="SAM" id="SignalP"/>
    </source>
</evidence>
<dbReference type="PANTHER" id="PTHR30290:SF65">
    <property type="entry name" value="MONOACYL PHOSPHATIDYLINOSITOL TETRAMANNOSIDE-BINDING PROTEIN LPQW-RELATED"/>
    <property type="match status" value="1"/>
</dbReference>